<evidence type="ECO:0000313" key="8">
    <source>
        <dbReference type="Proteomes" id="UP000184501"/>
    </source>
</evidence>
<keyword evidence="3" id="KW-0949">S-adenosyl-L-methionine</keyword>
<dbReference type="Gene3D" id="3.40.50.150">
    <property type="entry name" value="Vaccinia Virus protein VP39"/>
    <property type="match status" value="1"/>
</dbReference>
<proteinExistence type="predicted"/>
<evidence type="ECO:0000259" key="6">
    <source>
        <dbReference type="Pfam" id="PF08100"/>
    </source>
</evidence>
<dbReference type="PANTHER" id="PTHR43712">
    <property type="entry name" value="PUTATIVE (AFU_ORTHOLOGUE AFUA_4G14580)-RELATED"/>
    <property type="match status" value="1"/>
</dbReference>
<dbReference type="PROSITE" id="PS51683">
    <property type="entry name" value="SAM_OMT_II"/>
    <property type="match status" value="1"/>
</dbReference>
<dbReference type="SUPFAM" id="SSF46785">
    <property type="entry name" value="Winged helix' DNA-binding domain"/>
    <property type="match status" value="1"/>
</dbReference>
<dbReference type="InterPro" id="IPR001077">
    <property type="entry name" value="COMT_C"/>
</dbReference>
<evidence type="ECO:0000256" key="1">
    <source>
        <dbReference type="ARBA" id="ARBA00022603"/>
    </source>
</evidence>
<feature type="active site" description="Proton acceptor" evidence="4">
    <location>
        <position position="259"/>
    </location>
</feature>
<dbReference type="GO" id="GO:0032259">
    <property type="term" value="P:methylation"/>
    <property type="evidence" value="ECO:0007669"/>
    <property type="project" value="UniProtKB-KW"/>
</dbReference>
<accession>A0A1M5LXS3</accession>
<dbReference type="CDD" id="cd02440">
    <property type="entry name" value="AdoMet_MTases"/>
    <property type="match status" value="1"/>
</dbReference>
<dbReference type="Proteomes" id="UP000184501">
    <property type="component" value="Unassembled WGS sequence"/>
</dbReference>
<keyword evidence="2 7" id="KW-0808">Transferase</keyword>
<dbReference type="PANTHER" id="PTHR43712:SF2">
    <property type="entry name" value="O-METHYLTRANSFERASE CICE"/>
    <property type="match status" value="1"/>
</dbReference>
<dbReference type="InterPro" id="IPR012967">
    <property type="entry name" value="COMT_dimerisation"/>
</dbReference>
<dbReference type="Pfam" id="PF00891">
    <property type="entry name" value="Methyltransf_2"/>
    <property type="match status" value="1"/>
</dbReference>
<organism evidence="7 8">
    <name type="scientific">Streptoalloteichus hindustanus</name>
    <dbReference type="NCBI Taxonomy" id="2017"/>
    <lineage>
        <taxon>Bacteria</taxon>
        <taxon>Bacillati</taxon>
        <taxon>Actinomycetota</taxon>
        <taxon>Actinomycetes</taxon>
        <taxon>Pseudonocardiales</taxon>
        <taxon>Pseudonocardiaceae</taxon>
        <taxon>Streptoalloteichus</taxon>
    </lineage>
</organism>
<dbReference type="InterPro" id="IPR036388">
    <property type="entry name" value="WH-like_DNA-bd_sf"/>
</dbReference>
<gene>
    <name evidence="7" type="ORF">SAMN05444320_11299</name>
</gene>
<dbReference type="AlphaFoldDB" id="A0A1M5LXS3"/>
<feature type="domain" description="O-methyltransferase dimerisation" evidence="6">
    <location>
        <begin position="26"/>
        <end position="100"/>
    </location>
</feature>
<reference evidence="7 8" key="1">
    <citation type="submission" date="2016-11" db="EMBL/GenBank/DDBJ databases">
        <authorList>
            <person name="Jaros S."/>
            <person name="Januszkiewicz K."/>
            <person name="Wedrychowicz H."/>
        </authorList>
    </citation>
    <scope>NUCLEOTIDE SEQUENCE [LARGE SCALE GENOMIC DNA]</scope>
    <source>
        <strain evidence="7 8">DSM 44523</strain>
    </source>
</reference>
<evidence type="ECO:0000256" key="4">
    <source>
        <dbReference type="PIRSR" id="PIRSR005739-1"/>
    </source>
</evidence>
<dbReference type="GO" id="GO:0046983">
    <property type="term" value="F:protein dimerization activity"/>
    <property type="evidence" value="ECO:0007669"/>
    <property type="project" value="InterPro"/>
</dbReference>
<keyword evidence="1 7" id="KW-0489">Methyltransferase</keyword>
<dbReference type="Gene3D" id="1.10.287.1350">
    <property type="match status" value="1"/>
</dbReference>
<dbReference type="Pfam" id="PF08100">
    <property type="entry name" value="Dimerisation"/>
    <property type="match status" value="1"/>
</dbReference>
<evidence type="ECO:0000259" key="5">
    <source>
        <dbReference type="Pfam" id="PF00891"/>
    </source>
</evidence>
<protein>
    <submittedName>
        <fullName evidence="7">O-methyltransferase</fullName>
    </submittedName>
</protein>
<dbReference type="SUPFAM" id="SSF53335">
    <property type="entry name" value="S-adenosyl-L-methionine-dependent methyltransferases"/>
    <property type="match status" value="1"/>
</dbReference>
<dbReference type="InterPro" id="IPR016461">
    <property type="entry name" value="COMT-like"/>
</dbReference>
<dbReference type="PIRSF" id="PIRSF005739">
    <property type="entry name" value="O-mtase"/>
    <property type="match status" value="1"/>
</dbReference>
<evidence type="ECO:0000256" key="3">
    <source>
        <dbReference type="ARBA" id="ARBA00022691"/>
    </source>
</evidence>
<dbReference type="GO" id="GO:0008171">
    <property type="term" value="F:O-methyltransferase activity"/>
    <property type="evidence" value="ECO:0007669"/>
    <property type="project" value="InterPro"/>
</dbReference>
<dbReference type="InterPro" id="IPR029063">
    <property type="entry name" value="SAM-dependent_MTases_sf"/>
</dbReference>
<sequence>MTEQTTRSARPAGPRDDLDLAGRMREMLFSHLVSRCLCAVAHLDVPDLLADGALPVAELATRTGAHPAALRRVLRALVLFEVFTEPAPDVFALTPLGATLRRDAPASARPSALLVGGVVGTAWNELPRSVRTGQPAFEEAFGAGFFDYLERRPEVRAVFARSQAEGLALELDEILAHVDLPEHGLLVDVGGGDGAFLTAVLATRPGVTGIVLDLPETAALAARRIAERGLAGRCAARAGDFFRAVPPGGDLYLLSHVLHDWSDADAVALLRVCAKAMPAHATLLVIDLVAAESTAAGTADAGYRYAALLDLYMLSLFGGDGGRERTAGEITDLLRAAGLVDVRVRRLPSGVGVVTARRADTHDAEADCPLQTDGGQP</sequence>
<evidence type="ECO:0000256" key="2">
    <source>
        <dbReference type="ARBA" id="ARBA00022679"/>
    </source>
</evidence>
<name>A0A1M5LXS3_STRHI</name>
<dbReference type="InterPro" id="IPR036390">
    <property type="entry name" value="WH_DNA-bd_sf"/>
</dbReference>
<dbReference type="STRING" id="2017.SAMN05444320_11299"/>
<feature type="domain" description="O-methyltransferase C-terminal" evidence="5">
    <location>
        <begin position="123"/>
        <end position="338"/>
    </location>
</feature>
<keyword evidence="8" id="KW-1185">Reference proteome</keyword>
<evidence type="ECO:0000313" key="7">
    <source>
        <dbReference type="EMBL" id="SHG69801.1"/>
    </source>
</evidence>
<dbReference type="RefSeq" id="WP_200797688.1">
    <property type="nucleotide sequence ID" value="NZ_FQVN01000012.1"/>
</dbReference>
<dbReference type="Gene3D" id="1.10.10.10">
    <property type="entry name" value="Winged helix-like DNA-binding domain superfamily/Winged helix DNA-binding domain"/>
    <property type="match status" value="1"/>
</dbReference>
<dbReference type="EMBL" id="FQVN01000012">
    <property type="protein sequence ID" value="SHG69801.1"/>
    <property type="molecule type" value="Genomic_DNA"/>
</dbReference>